<dbReference type="Proteomes" id="UP000230066">
    <property type="component" value="Unassembled WGS sequence"/>
</dbReference>
<evidence type="ECO:0000313" key="2">
    <source>
        <dbReference type="EMBL" id="THD20593.1"/>
    </source>
</evidence>
<comment type="caution">
    <text evidence="2">The sequence shown here is derived from an EMBL/GenBank/DDBJ whole genome shotgun (WGS) entry which is preliminary data.</text>
</comment>
<dbReference type="EMBL" id="JXXN02004428">
    <property type="protein sequence ID" value="THD20593.1"/>
    <property type="molecule type" value="Genomic_DNA"/>
</dbReference>
<proteinExistence type="predicted"/>
<organism evidence="2 3">
    <name type="scientific">Fasciola hepatica</name>
    <name type="common">Liver fluke</name>
    <dbReference type="NCBI Taxonomy" id="6192"/>
    <lineage>
        <taxon>Eukaryota</taxon>
        <taxon>Metazoa</taxon>
        <taxon>Spiralia</taxon>
        <taxon>Lophotrochozoa</taxon>
        <taxon>Platyhelminthes</taxon>
        <taxon>Trematoda</taxon>
        <taxon>Digenea</taxon>
        <taxon>Plagiorchiida</taxon>
        <taxon>Echinostomata</taxon>
        <taxon>Echinostomatoidea</taxon>
        <taxon>Fasciolidae</taxon>
        <taxon>Fasciola</taxon>
    </lineage>
</organism>
<sequence>MPSVRMYYNLESLWVAGARFDESSQLKSSQLSSKAPNKSVNWEQILQEVQQEHLATSNTNSKQPELTSKPTGRP</sequence>
<evidence type="ECO:0000313" key="3">
    <source>
        <dbReference type="Proteomes" id="UP000230066"/>
    </source>
</evidence>
<protein>
    <submittedName>
        <fullName evidence="2">Uncharacterized protein</fullName>
    </submittedName>
</protein>
<feature type="region of interest" description="Disordered" evidence="1">
    <location>
        <begin position="49"/>
        <end position="74"/>
    </location>
</feature>
<gene>
    <name evidence="2" type="ORF">D915_007630</name>
</gene>
<dbReference type="AlphaFoldDB" id="A0A4E0R040"/>
<accession>A0A4E0R040</accession>
<evidence type="ECO:0000256" key="1">
    <source>
        <dbReference type="SAM" id="MobiDB-lite"/>
    </source>
</evidence>
<keyword evidence="3" id="KW-1185">Reference proteome</keyword>
<reference evidence="2" key="1">
    <citation type="submission" date="2019-03" db="EMBL/GenBank/DDBJ databases">
        <title>Improved annotation for the trematode Fasciola hepatica.</title>
        <authorList>
            <person name="Choi Y.-J."/>
            <person name="Martin J."/>
            <person name="Mitreva M."/>
        </authorList>
    </citation>
    <scope>NUCLEOTIDE SEQUENCE [LARGE SCALE GENOMIC DNA]</scope>
</reference>
<name>A0A4E0R040_FASHE</name>